<dbReference type="RefSeq" id="WP_184627469.1">
    <property type="nucleotide sequence ID" value="NZ_JACHCC010000010.1"/>
</dbReference>
<comment type="caution">
    <text evidence="2">The sequence shown here is derived from an EMBL/GenBank/DDBJ whole genome shotgun (WGS) entry which is preliminary data.</text>
</comment>
<dbReference type="EMBL" id="JACHCC010000010">
    <property type="protein sequence ID" value="MBB6501581.1"/>
    <property type="molecule type" value="Genomic_DNA"/>
</dbReference>
<dbReference type="Proteomes" id="UP000521017">
    <property type="component" value="Unassembled WGS sequence"/>
</dbReference>
<sequence length="172" mass="19087">MQLKRITTSRLYLIPFTIDICEKVLNHNYTVLTNMGIALGAGWPDEDTLDTLPRIISNLRLVTEPTGFESWMIIEKETNAVIGDAGFKGRPDWRGAVDLGYGIISSARRQGYATEAAQGLIGWAFKQSGLKRITARCEASNAGSIKVIQGLGFIDRGIREDLLHWELLPPEL</sequence>
<evidence type="ECO:0000313" key="2">
    <source>
        <dbReference type="EMBL" id="MBB6501581.1"/>
    </source>
</evidence>
<dbReference type="GO" id="GO:0008999">
    <property type="term" value="F:protein-N-terminal-alanine acetyltransferase activity"/>
    <property type="evidence" value="ECO:0007669"/>
    <property type="project" value="UniProtKB-EC"/>
</dbReference>
<name>A0A7X0J8E3_9SPHI</name>
<dbReference type="Pfam" id="PF13302">
    <property type="entry name" value="Acetyltransf_3"/>
    <property type="match status" value="1"/>
</dbReference>
<reference evidence="2 3" key="1">
    <citation type="submission" date="2020-08" db="EMBL/GenBank/DDBJ databases">
        <title>Genomic Encyclopedia of Type Strains, Phase IV (KMG-V): Genome sequencing to study the core and pangenomes of soil and plant-associated prokaryotes.</title>
        <authorList>
            <person name="Whitman W."/>
        </authorList>
    </citation>
    <scope>NUCLEOTIDE SEQUENCE [LARGE SCALE GENOMIC DNA]</scope>
    <source>
        <strain evidence="2 3">M2T3</strain>
    </source>
</reference>
<keyword evidence="2" id="KW-0808">Transferase</keyword>
<dbReference type="SUPFAM" id="SSF55729">
    <property type="entry name" value="Acyl-CoA N-acyltransferases (Nat)"/>
    <property type="match status" value="1"/>
</dbReference>
<feature type="domain" description="N-acetyltransferase" evidence="1">
    <location>
        <begin position="29"/>
        <end position="172"/>
    </location>
</feature>
<keyword evidence="2" id="KW-0012">Acyltransferase</keyword>
<dbReference type="Gene3D" id="3.40.630.30">
    <property type="match status" value="1"/>
</dbReference>
<dbReference type="PROSITE" id="PS51186">
    <property type="entry name" value="GNAT"/>
    <property type="match status" value="1"/>
</dbReference>
<evidence type="ECO:0000259" key="1">
    <source>
        <dbReference type="PROSITE" id="PS51186"/>
    </source>
</evidence>
<protein>
    <submittedName>
        <fullName evidence="2">Ribosomal-protein-alanine N-acetyltransferase</fullName>
        <ecNumber evidence="2">2.3.1.267</ecNumber>
    </submittedName>
</protein>
<proteinExistence type="predicted"/>
<dbReference type="InterPro" id="IPR051531">
    <property type="entry name" value="N-acetyltransferase"/>
</dbReference>
<evidence type="ECO:0000313" key="3">
    <source>
        <dbReference type="Proteomes" id="UP000521017"/>
    </source>
</evidence>
<dbReference type="AlphaFoldDB" id="A0A7X0J8E3"/>
<dbReference type="InterPro" id="IPR000182">
    <property type="entry name" value="GNAT_dom"/>
</dbReference>
<dbReference type="PANTHER" id="PTHR43792:SF13">
    <property type="entry name" value="ACETYLTRANSFERASE"/>
    <property type="match status" value="1"/>
</dbReference>
<organism evidence="2 3">
    <name type="scientific">Pedobacter cryoconitis</name>
    <dbReference type="NCBI Taxonomy" id="188932"/>
    <lineage>
        <taxon>Bacteria</taxon>
        <taxon>Pseudomonadati</taxon>
        <taxon>Bacteroidota</taxon>
        <taxon>Sphingobacteriia</taxon>
        <taxon>Sphingobacteriales</taxon>
        <taxon>Sphingobacteriaceae</taxon>
        <taxon>Pedobacter</taxon>
    </lineage>
</organism>
<accession>A0A7X0J8E3</accession>
<gene>
    <name evidence="2" type="ORF">HDF25_003756</name>
</gene>
<dbReference type="PANTHER" id="PTHR43792">
    <property type="entry name" value="GNAT FAMILY, PUTATIVE (AFU_ORTHOLOGUE AFUA_3G00765)-RELATED-RELATED"/>
    <property type="match status" value="1"/>
</dbReference>
<dbReference type="InterPro" id="IPR016181">
    <property type="entry name" value="Acyl_CoA_acyltransferase"/>
</dbReference>
<dbReference type="EC" id="2.3.1.267" evidence="2"/>